<organism evidence="2 3">
    <name type="scientific">Panagrellus redivivus</name>
    <name type="common">Microworm</name>
    <dbReference type="NCBI Taxonomy" id="6233"/>
    <lineage>
        <taxon>Eukaryota</taxon>
        <taxon>Metazoa</taxon>
        <taxon>Ecdysozoa</taxon>
        <taxon>Nematoda</taxon>
        <taxon>Chromadorea</taxon>
        <taxon>Rhabditida</taxon>
        <taxon>Tylenchina</taxon>
        <taxon>Panagrolaimomorpha</taxon>
        <taxon>Panagrolaimoidea</taxon>
        <taxon>Panagrolaimidae</taxon>
        <taxon>Panagrellus</taxon>
    </lineage>
</organism>
<feature type="region of interest" description="Disordered" evidence="1">
    <location>
        <begin position="73"/>
        <end position="96"/>
    </location>
</feature>
<keyword evidence="2" id="KW-1185">Reference proteome</keyword>
<dbReference type="Proteomes" id="UP000492821">
    <property type="component" value="Unassembled WGS sequence"/>
</dbReference>
<reference evidence="2" key="1">
    <citation type="journal article" date="2013" name="Genetics">
        <title>The draft genome and transcriptome of Panagrellus redivivus are shaped by the harsh demands of a free-living lifestyle.</title>
        <authorList>
            <person name="Srinivasan J."/>
            <person name="Dillman A.R."/>
            <person name="Macchietto M.G."/>
            <person name="Heikkinen L."/>
            <person name="Lakso M."/>
            <person name="Fracchia K.M."/>
            <person name="Antoshechkin I."/>
            <person name="Mortazavi A."/>
            <person name="Wong G."/>
            <person name="Sternberg P.W."/>
        </authorList>
    </citation>
    <scope>NUCLEOTIDE SEQUENCE [LARGE SCALE GENOMIC DNA]</scope>
    <source>
        <strain evidence="2">MT8872</strain>
    </source>
</reference>
<dbReference type="WBParaSite" id="Pan_g4878.t1">
    <property type="protein sequence ID" value="Pan_g4878.t1"/>
    <property type="gene ID" value="Pan_g4878"/>
</dbReference>
<dbReference type="AlphaFoldDB" id="A0A7E4W169"/>
<evidence type="ECO:0000256" key="1">
    <source>
        <dbReference type="SAM" id="MobiDB-lite"/>
    </source>
</evidence>
<accession>A0A7E4W169</accession>
<protein>
    <submittedName>
        <fullName evidence="3">Secreted protein</fullName>
    </submittedName>
</protein>
<feature type="compositionally biased region" description="Polar residues" evidence="1">
    <location>
        <begin position="73"/>
        <end position="84"/>
    </location>
</feature>
<sequence>MMRKIALRAKMVLPFASDILTMNPIGDSVSRGSHSIGRLCAMSSRCSGGSGASETLFLGSSLPSTFARAHKTVTATDTPLSENGNSERSRRQAMTF</sequence>
<evidence type="ECO:0000313" key="3">
    <source>
        <dbReference type="WBParaSite" id="Pan_g4878.t1"/>
    </source>
</evidence>
<evidence type="ECO:0000313" key="2">
    <source>
        <dbReference type="Proteomes" id="UP000492821"/>
    </source>
</evidence>
<name>A0A7E4W169_PANRE</name>
<proteinExistence type="predicted"/>
<reference evidence="3" key="2">
    <citation type="submission" date="2020-10" db="UniProtKB">
        <authorList>
            <consortium name="WormBaseParasite"/>
        </authorList>
    </citation>
    <scope>IDENTIFICATION</scope>
</reference>